<organism evidence="4 5">
    <name type="scientific">Wallemia ichthyophaga</name>
    <dbReference type="NCBI Taxonomy" id="245174"/>
    <lineage>
        <taxon>Eukaryota</taxon>
        <taxon>Fungi</taxon>
        <taxon>Dikarya</taxon>
        <taxon>Basidiomycota</taxon>
        <taxon>Wallemiomycotina</taxon>
        <taxon>Wallemiomycetes</taxon>
        <taxon>Wallemiales</taxon>
        <taxon>Wallemiaceae</taxon>
        <taxon>Wallemia</taxon>
    </lineage>
</organism>
<dbReference type="GO" id="GO:0018773">
    <property type="term" value="F:acetylpyruvate hydrolase activity"/>
    <property type="evidence" value="ECO:0007669"/>
    <property type="project" value="TreeGrafter"/>
</dbReference>
<evidence type="ECO:0000256" key="1">
    <source>
        <dbReference type="ARBA" id="ARBA00010211"/>
    </source>
</evidence>
<evidence type="ECO:0000259" key="3">
    <source>
        <dbReference type="Pfam" id="PF01557"/>
    </source>
</evidence>
<name>A0A4T0IV48_WALIC</name>
<dbReference type="PANTHER" id="PTHR11820:SF7">
    <property type="entry name" value="ACYLPYRUVASE FAHD1, MITOCHONDRIAL"/>
    <property type="match status" value="1"/>
</dbReference>
<accession>A0A4T0IV48</accession>
<dbReference type="FunFam" id="3.90.850.10:FF:000002">
    <property type="entry name" value="2-hydroxyhepta-2,4-diene-1,7-dioate isomerase"/>
    <property type="match status" value="1"/>
</dbReference>
<evidence type="ECO:0000313" key="5">
    <source>
        <dbReference type="Proteomes" id="UP000310689"/>
    </source>
</evidence>
<comment type="similarity">
    <text evidence="1">Belongs to the FAH family.</text>
</comment>
<reference evidence="4 5" key="1">
    <citation type="submission" date="2019-03" db="EMBL/GenBank/DDBJ databases">
        <title>Sequencing 23 genomes of Wallemia ichthyophaga.</title>
        <authorList>
            <person name="Gostincar C."/>
        </authorList>
    </citation>
    <scope>NUCLEOTIDE SEQUENCE [LARGE SCALE GENOMIC DNA]</scope>
    <source>
        <strain evidence="4 5">EXF-6200</strain>
    </source>
</reference>
<dbReference type="Pfam" id="PF01557">
    <property type="entry name" value="FAA_hydrolase"/>
    <property type="match status" value="1"/>
</dbReference>
<dbReference type="PANTHER" id="PTHR11820">
    <property type="entry name" value="ACYLPYRUVASE"/>
    <property type="match status" value="1"/>
</dbReference>
<dbReference type="Proteomes" id="UP000310689">
    <property type="component" value="Unassembled WGS sequence"/>
</dbReference>
<dbReference type="AlphaFoldDB" id="A0A4T0IV48"/>
<dbReference type="EMBL" id="SPOI01000174">
    <property type="protein sequence ID" value="TIB33918.1"/>
    <property type="molecule type" value="Genomic_DNA"/>
</dbReference>
<evidence type="ECO:0000256" key="2">
    <source>
        <dbReference type="ARBA" id="ARBA00022723"/>
    </source>
</evidence>
<dbReference type="SUPFAM" id="SSF56529">
    <property type="entry name" value="FAH"/>
    <property type="match status" value="1"/>
</dbReference>
<dbReference type="InterPro" id="IPR011234">
    <property type="entry name" value="Fumarylacetoacetase-like_C"/>
</dbReference>
<dbReference type="GO" id="GO:0006107">
    <property type="term" value="P:oxaloacetate metabolic process"/>
    <property type="evidence" value="ECO:0007669"/>
    <property type="project" value="UniProtKB-ARBA"/>
</dbReference>
<protein>
    <recommendedName>
        <fullName evidence="3">Fumarylacetoacetase-like C-terminal domain-containing protein</fullName>
    </recommendedName>
</protein>
<dbReference type="Gene3D" id="3.90.850.10">
    <property type="entry name" value="Fumarylacetoacetase-like, C-terminal domain"/>
    <property type="match status" value="1"/>
</dbReference>
<comment type="caution">
    <text evidence="4">The sequence shown here is derived from an EMBL/GenBank/DDBJ whole genome shotgun (WGS) entry which is preliminary data.</text>
</comment>
<evidence type="ECO:0000313" key="4">
    <source>
        <dbReference type="EMBL" id="TIB33918.1"/>
    </source>
</evidence>
<gene>
    <name evidence="4" type="ORF">E3P86_02906</name>
</gene>
<proteinExistence type="inferred from homology"/>
<dbReference type="GO" id="GO:0050163">
    <property type="term" value="F:oxaloacetate tautomerase activity"/>
    <property type="evidence" value="ECO:0007669"/>
    <property type="project" value="UniProtKB-ARBA"/>
</dbReference>
<keyword evidence="2" id="KW-0479">Metal-binding</keyword>
<sequence length="318" mass="34557">MIWYEKWLDRAGEFRDQVHAALFGDLTAIYALSLQQWNRLIRFTAKEDGRIYIGEPLLSNIDVGTESHIQAETLDTRSALTATRHTGEVKTVSQLLSPIASNEVVTSRFLGLNYRDHAEECGMQLPKAPILFYKPSTALSGPNDVIPIPRVSQPSSKFKVDYEAEFVAVIGTPAKNVTVGDALNHVLGYSLGNDVSVRRNQGATSQWGFSKSFDGSAPWGPCLVSAQSIDADNVHLGARVNGNVLQNGSTSKQIFSLAETIAFLSQGTTLEPGSLLWTGTPAGVGFSRTPPITLNEDDTVDIFSNTLRATLTNSIKND</sequence>
<dbReference type="InterPro" id="IPR036663">
    <property type="entry name" value="Fumarylacetoacetase_C_sf"/>
</dbReference>
<feature type="domain" description="Fumarylacetoacetase-like C-terminal" evidence="3">
    <location>
        <begin position="111"/>
        <end position="302"/>
    </location>
</feature>
<dbReference type="GO" id="GO:0046872">
    <property type="term" value="F:metal ion binding"/>
    <property type="evidence" value="ECO:0007669"/>
    <property type="project" value="UniProtKB-KW"/>
</dbReference>